<evidence type="ECO:0000256" key="9">
    <source>
        <dbReference type="ARBA" id="ARBA00023136"/>
    </source>
</evidence>
<dbReference type="FunFam" id="3.80.10.10:FF:000095">
    <property type="entry name" value="LRR receptor-like serine/threonine-protein kinase GSO1"/>
    <property type="match status" value="1"/>
</dbReference>
<dbReference type="InterPro" id="IPR001611">
    <property type="entry name" value="Leu-rich_rpt"/>
</dbReference>
<keyword evidence="9" id="KW-0472">Membrane</keyword>
<keyword evidence="13" id="KW-0723">Serine/threonine-protein kinase</keyword>
<evidence type="ECO:0000256" key="11">
    <source>
        <dbReference type="ARBA" id="ARBA00023180"/>
    </source>
</evidence>
<evidence type="ECO:0000313" key="13">
    <source>
        <dbReference type="EMBL" id="PIN04368.1"/>
    </source>
</evidence>
<dbReference type="Proteomes" id="UP000231279">
    <property type="component" value="Unassembled WGS sequence"/>
</dbReference>
<sequence length="758" mass="85376">MHVLGHSPKGGSASRIRCLESERLALLKFKDELVDAHSRLSSWGDEEHKQDCFDDDGIGDALLKGMISASLLELQHLQYLDLSYNDFGNGPIPEFIGSLSKLRHPDLYYANFSGRIPHHLGNLTKLLYLDLGFNENCYSENLDWVSCLHSLVYLDLTYTNFSKATTWLQAISKLNSIKELRFYSCKLPDILSSSLPSNINSSAPLAVLDLAFNHFTFSTLTIIRWFSNFNSIGLTSISLSYNNMSGPTPYVFANMTSLAKLRLRDSSLEGGIPRYFGNVSNLLHIDLSWNNLTGELSELLTNLSGPLEQKLQSLWLFENMIMDHFQICRGPVPDLSFSSSLEEVDLGNNKFNGTLTESIRRLSQLKYLDLSLNSFLTVKFNPHWVPLFQLEYLSLSHCRLGPQFPSWLKTQKKLFYIDISNSGISDNFPSWFGEVDSKLEYLNASNNQMYGVLPKFFFSTIFGEDEREWKNGMIPHSFGSLSALSLLYLRNNSLSGELPTSMGNCTKLRMIDFGENRLTGKIPTWIGDRFSELKVLVLRFNKFYGSIPPNLCGLENILSSNEISGVIPNYIHKCIAMTREESNSNPPFITEGDYIRFSHFPGLDRFLSFENTHFMWKGNEVKFVNHLGPVKLIDLLSNNLVGKIPSEITKLVDIGQTCSLEFLDFSRNQLSNSIPANLGELSFLGVLNLSYNNLFGKIPVTTQLQMFDESSYMGDESHQGSGNNAMSNGENDGDEFTTEGFYIAFGLGLIVGFGEFSE</sequence>
<dbReference type="OrthoDB" id="8731593at2759"/>
<dbReference type="PANTHER" id="PTHR48063:SF98">
    <property type="entry name" value="LRR RECEPTOR-LIKE SERINE_THREONINE-PROTEIN KINASE FLS2"/>
    <property type="match status" value="1"/>
</dbReference>
<dbReference type="FunFam" id="3.80.10.10:FF:001347">
    <property type="entry name" value="LRR receptor-like serine/threonine-protein kinase GSO2"/>
    <property type="match status" value="1"/>
</dbReference>
<dbReference type="InterPro" id="IPR013210">
    <property type="entry name" value="LRR_N_plant-typ"/>
</dbReference>
<keyword evidence="11" id="KW-0325">Glycoprotein</keyword>
<keyword evidence="14" id="KW-1185">Reference proteome</keyword>
<evidence type="ECO:0000256" key="8">
    <source>
        <dbReference type="ARBA" id="ARBA00022989"/>
    </source>
</evidence>
<feature type="domain" description="Leucine-rich repeat-containing N-terminal plant-type" evidence="12">
    <location>
        <begin position="20"/>
        <end position="46"/>
    </location>
</feature>
<dbReference type="Pfam" id="PF13516">
    <property type="entry name" value="LRR_6"/>
    <property type="match status" value="1"/>
</dbReference>
<keyword evidence="7" id="KW-0677">Repeat</keyword>
<keyword evidence="13" id="KW-0418">Kinase</keyword>
<keyword evidence="13" id="KW-0808">Transferase</keyword>
<evidence type="ECO:0000256" key="6">
    <source>
        <dbReference type="ARBA" id="ARBA00022729"/>
    </source>
</evidence>
<organism evidence="13 14">
    <name type="scientific">Handroanthus impetiginosus</name>
    <dbReference type="NCBI Taxonomy" id="429701"/>
    <lineage>
        <taxon>Eukaryota</taxon>
        <taxon>Viridiplantae</taxon>
        <taxon>Streptophyta</taxon>
        <taxon>Embryophyta</taxon>
        <taxon>Tracheophyta</taxon>
        <taxon>Spermatophyta</taxon>
        <taxon>Magnoliopsida</taxon>
        <taxon>eudicotyledons</taxon>
        <taxon>Gunneridae</taxon>
        <taxon>Pentapetalae</taxon>
        <taxon>asterids</taxon>
        <taxon>lamiids</taxon>
        <taxon>Lamiales</taxon>
        <taxon>Bignoniaceae</taxon>
        <taxon>Crescentiina</taxon>
        <taxon>Tabebuia alliance</taxon>
        <taxon>Handroanthus</taxon>
    </lineage>
</organism>
<dbReference type="GO" id="GO:0004674">
    <property type="term" value="F:protein serine/threonine kinase activity"/>
    <property type="evidence" value="ECO:0007669"/>
    <property type="project" value="UniProtKB-KW"/>
</dbReference>
<keyword evidence="5" id="KW-0812">Transmembrane</keyword>
<dbReference type="InterPro" id="IPR046956">
    <property type="entry name" value="RLP23-like"/>
</dbReference>
<dbReference type="STRING" id="429701.A0A2G9GGF3"/>
<dbReference type="InterPro" id="IPR032675">
    <property type="entry name" value="LRR_dom_sf"/>
</dbReference>
<evidence type="ECO:0000259" key="12">
    <source>
        <dbReference type="Pfam" id="PF08263"/>
    </source>
</evidence>
<evidence type="ECO:0000256" key="10">
    <source>
        <dbReference type="ARBA" id="ARBA00023170"/>
    </source>
</evidence>
<comment type="similarity">
    <text evidence="2">Belongs to the RLP family.</text>
</comment>
<keyword evidence="6" id="KW-0732">Signal</keyword>
<dbReference type="Gene3D" id="3.80.10.10">
    <property type="entry name" value="Ribonuclease Inhibitor"/>
    <property type="match status" value="4"/>
</dbReference>
<protein>
    <submittedName>
        <fullName evidence="13">Non-specific serine/threonine protein kinase</fullName>
        <ecNumber evidence="13">2.7.11.1</ecNumber>
    </submittedName>
</protein>
<dbReference type="GO" id="GO:0005886">
    <property type="term" value="C:plasma membrane"/>
    <property type="evidence" value="ECO:0007669"/>
    <property type="project" value="UniProtKB-SubCell"/>
</dbReference>
<comment type="subcellular location">
    <subcellularLocation>
        <location evidence="1">Cell membrane</location>
        <topology evidence="1">Single-pass type I membrane protein</topology>
    </subcellularLocation>
</comment>
<dbReference type="SUPFAM" id="SSF52047">
    <property type="entry name" value="RNI-like"/>
    <property type="match status" value="2"/>
</dbReference>
<evidence type="ECO:0000256" key="1">
    <source>
        <dbReference type="ARBA" id="ARBA00004251"/>
    </source>
</evidence>
<dbReference type="Pfam" id="PF08263">
    <property type="entry name" value="LRRNT_2"/>
    <property type="match status" value="1"/>
</dbReference>
<evidence type="ECO:0000256" key="7">
    <source>
        <dbReference type="ARBA" id="ARBA00022737"/>
    </source>
</evidence>
<evidence type="ECO:0000313" key="14">
    <source>
        <dbReference type="Proteomes" id="UP000231279"/>
    </source>
</evidence>
<dbReference type="AlphaFoldDB" id="A0A2G9GGF3"/>
<evidence type="ECO:0000256" key="4">
    <source>
        <dbReference type="ARBA" id="ARBA00022614"/>
    </source>
</evidence>
<name>A0A2G9GGF3_9LAMI</name>
<dbReference type="Pfam" id="PF00560">
    <property type="entry name" value="LRR_1"/>
    <property type="match status" value="4"/>
</dbReference>
<dbReference type="Pfam" id="PF13855">
    <property type="entry name" value="LRR_8"/>
    <property type="match status" value="1"/>
</dbReference>
<reference evidence="14" key="1">
    <citation type="journal article" date="2018" name="Gigascience">
        <title>Genome assembly of the Pink Ipe (Handroanthus impetiginosus, Bignoniaceae), a highly valued, ecologically keystone Neotropical timber forest tree.</title>
        <authorList>
            <person name="Silva-Junior O.B."/>
            <person name="Grattapaglia D."/>
            <person name="Novaes E."/>
            <person name="Collevatti R.G."/>
        </authorList>
    </citation>
    <scope>NUCLEOTIDE SEQUENCE [LARGE SCALE GENOMIC DNA]</scope>
    <source>
        <strain evidence="14">cv. UFG-1</strain>
    </source>
</reference>
<dbReference type="EC" id="2.7.11.1" evidence="13"/>
<comment type="caution">
    <text evidence="13">The sequence shown here is derived from an EMBL/GenBank/DDBJ whole genome shotgun (WGS) entry which is preliminary data.</text>
</comment>
<evidence type="ECO:0000256" key="3">
    <source>
        <dbReference type="ARBA" id="ARBA00022475"/>
    </source>
</evidence>
<keyword evidence="8" id="KW-1133">Transmembrane helix</keyword>
<proteinExistence type="inferred from homology"/>
<evidence type="ECO:0000256" key="2">
    <source>
        <dbReference type="ARBA" id="ARBA00009592"/>
    </source>
</evidence>
<keyword evidence="4" id="KW-0433">Leucine-rich repeat</keyword>
<accession>A0A2G9GGF3</accession>
<dbReference type="EMBL" id="NKXS01005181">
    <property type="protein sequence ID" value="PIN04368.1"/>
    <property type="molecule type" value="Genomic_DNA"/>
</dbReference>
<evidence type="ECO:0000256" key="5">
    <source>
        <dbReference type="ARBA" id="ARBA00022692"/>
    </source>
</evidence>
<gene>
    <name evidence="13" type="ORF">CDL12_23095</name>
</gene>
<keyword evidence="3" id="KW-1003">Cell membrane</keyword>
<dbReference type="PANTHER" id="PTHR48063">
    <property type="entry name" value="LRR RECEPTOR-LIKE KINASE"/>
    <property type="match status" value="1"/>
</dbReference>
<keyword evidence="10" id="KW-0675">Receptor</keyword>